<reference evidence="4" key="1">
    <citation type="submission" date="2019-12" db="EMBL/GenBank/DDBJ databases">
        <authorList>
            <person name="zhang j."/>
            <person name="sun C.M."/>
        </authorList>
    </citation>
    <scope>NUCLEOTIDE SEQUENCE</scope>
    <source>
        <strain evidence="4">NS-1</strain>
    </source>
</reference>
<dbReference type="InterPro" id="IPR009057">
    <property type="entry name" value="Homeodomain-like_sf"/>
</dbReference>
<feature type="domain" description="HTH tetR-type" evidence="3">
    <location>
        <begin position="11"/>
        <end position="71"/>
    </location>
</feature>
<gene>
    <name evidence="4" type="ORF">GM661_13315</name>
</gene>
<dbReference type="InterPro" id="IPR050624">
    <property type="entry name" value="HTH-type_Tx_Regulator"/>
</dbReference>
<organism evidence="4 5">
    <name type="scientific">Iocasia fonsfrigidae</name>
    <dbReference type="NCBI Taxonomy" id="2682810"/>
    <lineage>
        <taxon>Bacteria</taxon>
        <taxon>Bacillati</taxon>
        <taxon>Bacillota</taxon>
        <taxon>Clostridia</taxon>
        <taxon>Halanaerobiales</taxon>
        <taxon>Halanaerobiaceae</taxon>
        <taxon>Iocasia</taxon>
    </lineage>
</organism>
<evidence type="ECO:0000256" key="2">
    <source>
        <dbReference type="PROSITE-ProRule" id="PRU00335"/>
    </source>
</evidence>
<evidence type="ECO:0000259" key="3">
    <source>
        <dbReference type="PROSITE" id="PS50977"/>
    </source>
</evidence>
<sequence length="201" mass="23892">MVLNMVQVLKEEVRERIYSAAVEEFYENNYNSAKMKDIARRANIPTGLIYSYYKNKEDLFAGIARPVFQKLKEFIKGKKDRDQGGERIFDVFEEIEIDFIMNLFQERKQLIILVDKSEGTEFEGAKEEIVNLLEIHIREGLAGKIKGIEDDYKDFFYHILADNFTGRMFEIFRHFEDLNKARKMIELIARQHFYGVYDFVK</sequence>
<dbReference type="Proteomes" id="UP000665020">
    <property type="component" value="Chromosome"/>
</dbReference>
<name>A0A8A7KM11_9FIRM</name>
<protein>
    <submittedName>
        <fullName evidence="4">TetR family transcriptional regulator</fullName>
    </submittedName>
</protein>
<dbReference type="PROSITE" id="PS50977">
    <property type="entry name" value="HTH_TETR_2"/>
    <property type="match status" value="1"/>
</dbReference>
<evidence type="ECO:0000256" key="1">
    <source>
        <dbReference type="ARBA" id="ARBA00023125"/>
    </source>
</evidence>
<dbReference type="PANTHER" id="PTHR43479:SF11">
    <property type="entry name" value="ACREF_ENVCD OPERON REPRESSOR-RELATED"/>
    <property type="match status" value="1"/>
</dbReference>
<dbReference type="PANTHER" id="PTHR43479">
    <property type="entry name" value="ACREF/ENVCD OPERON REPRESSOR-RELATED"/>
    <property type="match status" value="1"/>
</dbReference>
<dbReference type="Pfam" id="PF00440">
    <property type="entry name" value="TetR_N"/>
    <property type="match status" value="1"/>
</dbReference>
<dbReference type="GO" id="GO:0003677">
    <property type="term" value="F:DNA binding"/>
    <property type="evidence" value="ECO:0007669"/>
    <property type="project" value="UniProtKB-UniRule"/>
</dbReference>
<dbReference type="Gene3D" id="1.10.357.10">
    <property type="entry name" value="Tetracycline Repressor, domain 2"/>
    <property type="match status" value="1"/>
</dbReference>
<dbReference type="AlphaFoldDB" id="A0A8A7KM11"/>
<keyword evidence="5" id="KW-1185">Reference proteome</keyword>
<dbReference type="InterPro" id="IPR001647">
    <property type="entry name" value="HTH_TetR"/>
</dbReference>
<accession>A0A8A7KM11</accession>
<dbReference type="SUPFAM" id="SSF46689">
    <property type="entry name" value="Homeodomain-like"/>
    <property type="match status" value="1"/>
</dbReference>
<dbReference type="KEGG" id="ifn:GM661_13315"/>
<dbReference type="EMBL" id="CP046640">
    <property type="protein sequence ID" value="QTL98872.1"/>
    <property type="molecule type" value="Genomic_DNA"/>
</dbReference>
<feature type="DNA-binding region" description="H-T-H motif" evidence="2">
    <location>
        <begin position="34"/>
        <end position="53"/>
    </location>
</feature>
<proteinExistence type="predicted"/>
<evidence type="ECO:0000313" key="4">
    <source>
        <dbReference type="EMBL" id="QTL98872.1"/>
    </source>
</evidence>
<keyword evidence="1 2" id="KW-0238">DNA-binding</keyword>
<evidence type="ECO:0000313" key="5">
    <source>
        <dbReference type="Proteomes" id="UP000665020"/>
    </source>
</evidence>
<dbReference type="PRINTS" id="PR00455">
    <property type="entry name" value="HTHTETR"/>
</dbReference>